<keyword evidence="1" id="KW-0732">Signal</keyword>
<reference evidence="3 4" key="1">
    <citation type="submission" date="2019-05" db="EMBL/GenBank/DDBJ databases">
        <authorList>
            <person name="Qu J.-H."/>
        </authorList>
    </citation>
    <scope>NUCLEOTIDE SEQUENCE [LARGE SCALE GENOMIC DNA]</scope>
    <source>
        <strain evidence="3 4">NS28</strain>
    </source>
</reference>
<name>A0A5M8QWT1_9BACT</name>
<dbReference type="EMBL" id="VBSN01000038">
    <property type="protein sequence ID" value="KAA6439116.1"/>
    <property type="molecule type" value="Genomic_DNA"/>
</dbReference>
<protein>
    <submittedName>
        <fullName evidence="3">Lipid-binding SYLF domain-containing protein</fullName>
    </submittedName>
</protein>
<dbReference type="GO" id="GO:0035091">
    <property type="term" value="F:phosphatidylinositol binding"/>
    <property type="evidence" value="ECO:0007669"/>
    <property type="project" value="TreeGrafter"/>
</dbReference>
<keyword evidence="4" id="KW-1185">Reference proteome</keyword>
<dbReference type="PANTHER" id="PTHR15629:SF2">
    <property type="entry name" value="SH3 DOMAIN-CONTAINING YSC84-LIKE PROTEIN 1"/>
    <property type="match status" value="1"/>
</dbReference>
<proteinExistence type="predicted"/>
<dbReference type="AlphaFoldDB" id="A0A5M8QWT1"/>
<comment type="caution">
    <text evidence="3">The sequence shown here is derived from an EMBL/GenBank/DDBJ whole genome shotgun (WGS) entry which is preliminary data.</text>
</comment>
<feature type="domain" description="Ysc84 actin-binding" evidence="2">
    <location>
        <begin position="103"/>
        <end position="225"/>
    </location>
</feature>
<evidence type="ECO:0000259" key="2">
    <source>
        <dbReference type="Pfam" id="PF04366"/>
    </source>
</evidence>
<dbReference type="InterPro" id="IPR051702">
    <property type="entry name" value="SH3_domain_YSC84-like"/>
</dbReference>
<feature type="chain" id="PRO_5024357334" evidence="1">
    <location>
        <begin position="28"/>
        <end position="227"/>
    </location>
</feature>
<dbReference type="Proteomes" id="UP000323994">
    <property type="component" value="Unassembled WGS sequence"/>
</dbReference>
<dbReference type="Pfam" id="PF04366">
    <property type="entry name" value="Ysc84"/>
    <property type="match status" value="1"/>
</dbReference>
<gene>
    <name evidence="3" type="ORF">FEM33_12585</name>
</gene>
<dbReference type="RefSeq" id="WP_139012372.1">
    <property type="nucleotide sequence ID" value="NZ_VBSN01000038.1"/>
</dbReference>
<evidence type="ECO:0000313" key="4">
    <source>
        <dbReference type="Proteomes" id="UP000323994"/>
    </source>
</evidence>
<evidence type="ECO:0000256" key="1">
    <source>
        <dbReference type="SAM" id="SignalP"/>
    </source>
</evidence>
<feature type="signal peptide" evidence="1">
    <location>
        <begin position="1"/>
        <end position="27"/>
    </location>
</feature>
<dbReference type="CDD" id="cd11524">
    <property type="entry name" value="SYLF"/>
    <property type="match status" value="1"/>
</dbReference>
<accession>A0A5M8QWT1</accession>
<sequence>MRIEKLRLLKLQIVLFLAIGLIAPAFAQDKEEEKIEAAINVLNGFSEMQENIPAQLLAISKGIIIVPRMINAGLMIGGKHGKGIAMVKKSNGEWSDPVFITITGGSIGAQIGVQAVDLVLIFKNSKTLTDIGNGSFTLGGDLSVAAGPMGRSSSANTDYKLEAEVYSYSRSKGLFAGITLNGAALGIDSKANNAFYSNFSDAKTVFTRSNVPSKTVAELKETLDDLN</sequence>
<dbReference type="PANTHER" id="PTHR15629">
    <property type="entry name" value="SH3YL1 PROTEIN"/>
    <property type="match status" value="1"/>
</dbReference>
<dbReference type="OrthoDB" id="9782434at2"/>
<dbReference type="InterPro" id="IPR007461">
    <property type="entry name" value="Ysc84_actin-binding"/>
</dbReference>
<evidence type="ECO:0000313" key="3">
    <source>
        <dbReference type="EMBL" id="KAA6439116.1"/>
    </source>
</evidence>
<organism evidence="3 4">
    <name type="scientific">Dyadobacter flavalbus</name>
    <dbReference type="NCBI Taxonomy" id="2579942"/>
    <lineage>
        <taxon>Bacteria</taxon>
        <taxon>Pseudomonadati</taxon>
        <taxon>Bacteroidota</taxon>
        <taxon>Cytophagia</taxon>
        <taxon>Cytophagales</taxon>
        <taxon>Spirosomataceae</taxon>
        <taxon>Dyadobacter</taxon>
    </lineage>
</organism>